<dbReference type="InterPro" id="IPR051901">
    <property type="entry name" value="Protease_Inhibitor_I33"/>
</dbReference>
<feature type="signal peptide" evidence="8">
    <location>
        <begin position="1"/>
        <end position="16"/>
    </location>
</feature>
<feature type="chain" id="PRO_5041396261" description="Pepsin inhibitor-3-like repeated domain-containing protein" evidence="8">
    <location>
        <begin position="17"/>
        <end position="242"/>
    </location>
</feature>
<proteinExistence type="inferred from homology"/>
<evidence type="ECO:0000313" key="11">
    <source>
        <dbReference type="Proteomes" id="UP001177023"/>
    </source>
</evidence>
<feature type="coiled-coil region" evidence="6">
    <location>
        <begin position="64"/>
        <end position="105"/>
    </location>
</feature>
<dbReference type="Gene3D" id="3.30.1120.50">
    <property type="entry name" value="Pepsin inhibitor-3"/>
    <property type="match status" value="2"/>
</dbReference>
<accession>A0AA36D083</accession>
<dbReference type="InterPro" id="IPR010480">
    <property type="entry name" value="Pepsin-I3"/>
</dbReference>
<dbReference type="AlphaFoldDB" id="A0AA36D083"/>
<dbReference type="PANTHER" id="PTHR37969:SF4">
    <property type="entry name" value="PEPSIN INHIBITOR-3-LIKE REPEATED DOMAIN-CONTAINING PROTEIN"/>
    <property type="match status" value="1"/>
</dbReference>
<protein>
    <recommendedName>
        <fullName evidence="9">Pepsin inhibitor-3-like repeated domain-containing protein</fullName>
    </recommendedName>
</protein>
<evidence type="ECO:0000256" key="3">
    <source>
        <dbReference type="ARBA" id="ARBA00022525"/>
    </source>
</evidence>
<dbReference type="Pfam" id="PF06394">
    <property type="entry name" value="Pepsin-I3"/>
    <property type="match status" value="2"/>
</dbReference>
<keyword evidence="5" id="KW-1015">Disulfide bond</keyword>
<dbReference type="PANTHER" id="PTHR37969">
    <property type="entry name" value="PROTEIN CBG07421-RELATED"/>
    <property type="match status" value="1"/>
</dbReference>
<keyword evidence="4 8" id="KW-0732">Signal</keyword>
<feature type="domain" description="Pepsin inhibitor-3-like repeated" evidence="9">
    <location>
        <begin position="45"/>
        <end position="94"/>
    </location>
</feature>
<dbReference type="InterPro" id="IPR038412">
    <property type="entry name" value="Pepsin-I3_sf"/>
</dbReference>
<evidence type="ECO:0000256" key="1">
    <source>
        <dbReference type="ARBA" id="ARBA00004613"/>
    </source>
</evidence>
<dbReference type="SUPFAM" id="SSF55149">
    <property type="entry name" value="Pepsin inhibitor-3"/>
    <property type="match status" value="1"/>
</dbReference>
<keyword evidence="11" id="KW-1185">Reference proteome</keyword>
<feature type="non-terminal residue" evidence="10">
    <location>
        <position position="242"/>
    </location>
</feature>
<keyword evidence="6" id="KW-0175">Coiled coil</keyword>
<dbReference type="GO" id="GO:0005576">
    <property type="term" value="C:extracellular region"/>
    <property type="evidence" value="ECO:0007669"/>
    <property type="project" value="UniProtKB-SubCell"/>
</dbReference>
<feature type="domain" description="Pepsin inhibitor-3-like repeated" evidence="9">
    <location>
        <begin position="122"/>
        <end position="190"/>
    </location>
</feature>
<evidence type="ECO:0000313" key="10">
    <source>
        <dbReference type="EMBL" id="CAJ0578632.1"/>
    </source>
</evidence>
<comment type="subcellular location">
    <subcellularLocation>
        <location evidence="1">Secreted</location>
    </subcellularLocation>
</comment>
<feature type="compositionally biased region" description="Polar residues" evidence="7">
    <location>
        <begin position="208"/>
        <end position="228"/>
    </location>
</feature>
<comment type="caution">
    <text evidence="10">The sequence shown here is derived from an EMBL/GenBank/DDBJ whole genome shotgun (WGS) entry which is preliminary data.</text>
</comment>
<evidence type="ECO:0000256" key="2">
    <source>
        <dbReference type="ARBA" id="ARBA00008019"/>
    </source>
</evidence>
<evidence type="ECO:0000259" key="9">
    <source>
        <dbReference type="Pfam" id="PF06394"/>
    </source>
</evidence>
<sequence>MYKLLSFACLLAICQAARVYNLNSMPHIAAGGRHKRDISLAVAGSCIVTGDQLFANGYLVRTLTSDEQNAVSQYQDEIQQLKDTRQQLQLQLKNMTMRRMRQQNLTPQEQSALQQLRNLTIPDAPAFCSGNDTTLYIFDGCMVQNDKVYVGSNYARDLTSDETDQLNTFLQQIDSYLQYSEQAMKQKMDQFANNMMNNYDDNMDNDNSINQDTQDSTNSPMVSTTQGNAPAFPKTPQFCTSF</sequence>
<feature type="region of interest" description="Disordered" evidence="7">
    <location>
        <begin position="202"/>
        <end position="242"/>
    </location>
</feature>
<evidence type="ECO:0000256" key="5">
    <source>
        <dbReference type="ARBA" id="ARBA00023157"/>
    </source>
</evidence>
<evidence type="ECO:0000256" key="7">
    <source>
        <dbReference type="SAM" id="MobiDB-lite"/>
    </source>
</evidence>
<organism evidence="10 11">
    <name type="scientific">Mesorhabditis spiculigera</name>
    <dbReference type="NCBI Taxonomy" id="96644"/>
    <lineage>
        <taxon>Eukaryota</taxon>
        <taxon>Metazoa</taxon>
        <taxon>Ecdysozoa</taxon>
        <taxon>Nematoda</taxon>
        <taxon>Chromadorea</taxon>
        <taxon>Rhabditida</taxon>
        <taxon>Rhabditina</taxon>
        <taxon>Rhabditomorpha</taxon>
        <taxon>Rhabditoidea</taxon>
        <taxon>Rhabditidae</taxon>
        <taxon>Mesorhabditinae</taxon>
        <taxon>Mesorhabditis</taxon>
    </lineage>
</organism>
<evidence type="ECO:0000256" key="8">
    <source>
        <dbReference type="SAM" id="SignalP"/>
    </source>
</evidence>
<dbReference type="EMBL" id="CATQJA010002654">
    <property type="protein sequence ID" value="CAJ0578632.1"/>
    <property type="molecule type" value="Genomic_DNA"/>
</dbReference>
<dbReference type="Proteomes" id="UP001177023">
    <property type="component" value="Unassembled WGS sequence"/>
</dbReference>
<name>A0AA36D083_9BILA</name>
<reference evidence="10" key="1">
    <citation type="submission" date="2023-06" db="EMBL/GenBank/DDBJ databases">
        <authorList>
            <person name="Delattre M."/>
        </authorList>
    </citation>
    <scope>NUCLEOTIDE SEQUENCE</scope>
    <source>
        <strain evidence="10">AF72</strain>
    </source>
</reference>
<evidence type="ECO:0000256" key="6">
    <source>
        <dbReference type="SAM" id="Coils"/>
    </source>
</evidence>
<gene>
    <name evidence="10" type="ORF">MSPICULIGERA_LOCUS16876</name>
</gene>
<evidence type="ECO:0000256" key="4">
    <source>
        <dbReference type="ARBA" id="ARBA00022729"/>
    </source>
</evidence>
<comment type="similarity">
    <text evidence="2">Belongs to the protease inhibitor I33 family.</text>
</comment>
<keyword evidence="3" id="KW-0964">Secreted</keyword>